<dbReference type="OrthoDB" id="8121869at2759"/>
<proteinExistence type="predicted"/>
<name>A0A4Y2X260_ARAVE</name>
<evidence type="ECO:0000313" key="2">
    <source>
        <dbReference type="Proteomes" id="UP000499080"/>
    </source>
</evidence>
<accession>A0A4Y2X260</accession>
<sequence>MAAFILTHNDTQHDEFQLYEIGRYLNSNEAVWRILGFPIHERHPTVIHLSVHLENGQRVYFTTENVLERVQVPPETTLTAFVKVMNLLALYCIIKCQNIILGMQEIRNGILENLVTLYLKTLELNQVML</sequence>
<dbReference type="Proteomes" id="UP000499080">
    <property type="component" value="Unassembled WGS sequence"/>
</dbReference>
<dbReference type="AlphaFoldDB" id="A0A4Y2X260"/>
<comment type="caution">
    <text evidence="1">The sequence shown here is derived from an EMBL/GenBank/DDBJ whole genome shotgun (WGS) entry which is preliminary data.</text>
</comment>
<evidence type="ECO:0000313" key="1">
    <source>
        <dbReference type="EMBL" id="GBO42860.1"/>
    </source>
</evidence>
<organism evidence="1 2">
    <name type="scientific">Araneus ventricosus</name>
    <name type="common">Orbweaver spider</name>
    <name type="synonym">Epeira ventricosa</name>
    <dbReference type="NCBI Taxonomy" id="182803"/>
    <lineage>
        <taxon>Eukaryota</taxon>
        <taxon>Metazoa</taxon>
        <taxon>Ecdysozoa</taxon>
        <taxon>Arthropoda</taxon>
        <taxon>Chelicerata</taxon>
        <taxon>Arachnida</taxon>
        <taxon>Araneae</taxon>
        <taxon>Araneomorphae</taxon>
        <taxon>Entelegynae</taxon>
        <taxon>Araneoidea</taxon>
        <taxon>Araneidae</taxon>
        <taxon>Araneus</taxon>
    </lineage>
</organism>
<protein>
    <submittedName>
        <fullName evidence="1">Uncharacterized protein</fullName>
    </submittedName>
</protein>
<dbReference type="EMBL" id="BGPR01069116">
    <property type="protein sequence ID" value="GBO42860.1"/>
    <property type="molecule type" value="Genomic_DNA"/>
</dbReference>
<gene>
    <name evidence="1" type="ORF">AVEN_275277_1</name>
</gene>
<keyword evidence="2" id="KW-1185">Reference proteome</keyword>
<reference evidence="1 2" key="1">
    <citation type="journal article" date="2019" name="Sci. Rep.">
        <title>Orb-weaving spider Araneus ventricosus genome elucidates the spidroin gene catalogue.</title>
        <authorList>
            <person name="Kono N."/>
            <person name="Nakamura H."/>
            <person name="Ohtoshi R."/>
            <person name="Moran D.A.P."/>
            <person name="Shinohara A."/>
            <person name="Yoshida Y."/>
            <person name="Fujiwara M."/>
            <person name="Mori M."/>
            <person name="Tomita M."/>
            <person name="Arakawa K."/>
        </authorList>
    </citation>
    <scope>NUCLEOTIDE SEQUENCE [LARGE SCALE GENOMIC DNA]</scope>
</reference>